<proteinExistence type="predicted"/>
<keyword evidence="1" id="KW-0378">Hydrolase</keyword>
<evidence type="ECO:0000313" key="2">
    <source>
        <dbReference type="Proteomes" id="UP000278031"/>
    </source>
</evidence>
<dbReference type="EC" id="2.1.2.3" evidence="1"/>
<dbReference type="PANTHER" id="PTHR11692">
    <property type="entry name" value="BIFUNCTIONAL PURINE BIOSYNTHESIS PROTEIN PURH"/>
    <property type="match status" value="1"/>
</dbReference>
<dbReference type="Pfam" id="PF01808">
    <property type="entry name" value="AICARFT_IMPCHas"/>
    <property type="match status" value="1"/>
</dbReference>
<protein>
    <submittedName>
        <fullName evidence="1">Bifunctional phosphoribosylaminoimidazolecarboxamide formyltransferase/inosine monophosphate cyclohydrolase</fullName>
        <ecNumber evidence="1">2.1.2.3</ecNumber>
        <ecNumber evidence="1">3.5.4.10</ecNumber>
    </submittedName>
</protein>
<evidence type="ECO:0000313" key="1">
    <source>
        <dbReference type="EMBL" id="RLG70992.1"/>
    </source>
</evidence>
<dbReference type="SUPFAM" id="SSF53927">
    <property type="entry name" value="Cytidine deaminase-like"/>
    <property type="match status" value="1"/>
</dbReference>
<dbReference type="GO" id="GO:0005829">
    <property type="term" value="C:cytosol"/>
    <property type="evidence" value="ECO:0007669"/>
    <property type="project" value="TreeGrafter"/>
</dbReference>
<dbReference type="InterPro" id="IPR002695">
    <property type="entry name" value="PurH-like"/>
</dbReference>
<gene>
    <name evidence="1" type="primary">purH</name>
    <name evidence="1" type="ORF">DRO04_00750</name>
</gene>
<comment type="caution">
    <text evidence="1">The sequence shown here is derived from an EMBL/GenBank/DDBJ whole genome shotgun (WGS) entry which is preliminary data.</text>
</comment>
<dbReference type="InterPro" id="IPR024051">
    <property type="entry name" value="AICAR_Tfase_dup_dom_sf"/>
</dbReference>
<keyword evidence="1" id="KW-0808">Transferase</keyword>
<dbReference type="PANTHER" id="PTHR11692:SF0">
    <property type="entry name" value="BIFUNCTIONAL PURINE BIOSYNTHESIS PROTEIN ATIC"/>
    <property type="match status" value="1"/>
</dbReference>
<sequence length="309" mass="35067">YGENWHQKGILWKTQTFRILQGKKMSYNNYLDLHYGLLALKDFGKYATIVIKHNSPCGIAQTNNALDSFITAWQCDDLSAFGSVILCNYAVDGTVAEEIKKRFIEVVVAPKFEEDALNILKEKKNLRLIELDANKLKANEEYRKTALGVLYQNIDDEIFLEGFKFEFNPKIGIVTSHKPTASNELFTFTWKCCKHLKSNAIAIGIQQDEKFWMIGSGFGKPNRVDAVKEAIEKALANIKKYGLKENCIENCVLASDSFFPFADSIKLIASHKIKNVIQPGGSIRDKEVIEEADKNNICMVFTGIRHFKH</sequence>
<name>A0A497JIX0_9ARCH</name>
<dbReference type="EMBL" id="QMWP01000017">
    <property type="protein sequence ID" value="RLG70992.1"/>
    <property type="molecule type" value="Genomic_DNA"/>
</dbReference>
<organism evidence="1 2">
    <name type="scientific">Candidatus Iainarchaeum sp</name>
    <dbReference type="NCBI Taxonomy" id="3101447"/>
    <lineage>
        <taxon>Archaea</taxon>
        <taxon>Candidatus Iainarchaeota</taxon>
        <taxon>Candidatus Iainarchaeia</taxon>
        <taxon>Candidatus Iainarchaeales</taxon>
        <taxon>Candidatus Iainarchaeaceae</taxon>
        <taxon>Candidatus Iainarchaeum</taxon>
    </lineage>
</organism>
<feature type="non-terminal residue" evidence="1">
    <location>
        <position position="1"/>
    </location>
</feature>
<dbReference type="EC" id="3.5.4.10" evidence="1"/>
<dbReference type="GO" id="GO:0004643">
    <property type="term" value="F:phosphoribosylaminoimidazolecarboxamide formyltransferase activity"/>
    <property type="evidence" value="ECO:0007669"/>
    <property type="project" value="UniProtKB-EC"/>
</dbReference>
<dbReference type="InterPro" id="IPR016193">
    <property type="entry name" value="Cytidine_deaminase-like"/>
</dbReference>
<dbReference type="SMART" id="SM00798">
    <property type="entry name" value="AICARFT_IMPCHas"/>
    <property type="match status" value="1"/>
</dbReference>
<dbReference type="AlphaFoldDB" id="A0A497JIX0"/>
<dbReference type="Proteomes" id="UP000278031">
    <property type="component" value="Unassembled WGS sequence"/>
</dbReference>
<reference evidence="1 2" key="1">
    <citation type="submission" date="2018-06" db="EMBL/GenBank/DDBJ databases">
        <title>Extensive metabolic versatility and redundancy in microbially diverse, dynamic hydrothermal sediments.</title>
        <authorList>
            <person name="Dombrowski N."/>
            <person name="Teske A."/>
            <person name="Baker B.J."/>
        </authorList>
    </citation>
    <scope>NUCLEOTIDE SEQUENCE [LARGE SCALE GENOMIC DNA]</scope>
    <source>
        <strain evidence="1">B51_G17</strain>
    </source>
</reference>
<accession>A0A497JIX0</accession>
<dbReference type="Gene3D" id="3.40.140.20">
    <property type="match status" value="2"/>
</dbReference>
<dbReference type="GO" id="GO:0003937">
    <property type="term" value="F:IMP cyclohydrolase activity"/>
    <property type="evidence" value="ECO:0007669"/>
    <property type="project" value="UniProtKB-EC"/>
</dbReference>
<dbReference type="GO" id="GO:0006189">
    <property type="term" value="P:'de novo' IMP biosynthetic process"/>
    <property type="evidence" value="ECO:0007669"/>
    <property type="project" value="TreeGrafter"/>
</dbReference>